<dbReference type="Proteomes" id="UP000076964">
    <property type="component" value="Unassembled WGS sequence"/>
</dbReference>
<keyword evidence="2" id="KW-1185">Reference proteome</keyword>
<name>A0A177E6L6_9BACT</name>
<accession>A0A177E6L6</accession>
<reference evidence="1 2" key="1">
    <citation type="submission" date="2016-02" db="EMBL/GenBank/DDBJ databases">
        <title>Draft genome sequence of Thermodesulfatator sp. S606.</title>
        <authorList>
            <person name="Lai Q."/>
            <person name="Cao J."/>
            <person name="Dupont S."/>
            <person name="Shao Z."/>
            <person name="Jebbar M."/>
            <person name="Alain K."/>
        </authorList>
    </citation>
    <scope>NUCLEOTIDE SEQUENCE [LARGE SCALE GENOMIC DNA]</scope>
    <source>
        <strain evidence="1 2">S606</strain>
    </source>
</reference>
<gene>
    <name evidence="1" type="ORF">TH606_11230</name>
</gene>
<proteinExistence type="predicted"/>
<sequence length="120" mass="13344">MNLSVQIKDIGYSISRQIVTVTITISLVDLDQTDADGNPFVLDEKTVSISQNMLSSTALDELNAKIYQEIRTYFERAKVNIERLTSVFGTINTQTILNNLKTNIETNMIPNAINEVFGGS</sequence>
<dbReference type="RefSeq" id="WP_068544083.1">
    <property type="nucleotide sequence ID" value="NZ_LSFI01000119.1"/>
</dbReference>
<organism evidence="1 2">
    <name type="scientific">Thermodesulfatator autotrophicus</name>
    <dbReference type="NCBI Taxonomy" id="1795632"/>
    <lineage>
        <taxon>Bacteria</taxon>
        <taxon>Pseudomonadati</taxon>
        <taxon>Thermodesulfobacteriota</taxon>
        <taxon>Thermodesulfobacteria</taxon>
        <taxon>Thermodesulfobacteriales</taxon>
        <taxon>Thermodesulfatatoraceae</taxon>
        <taxon>Thermodesulfatator</taxon>
    </lineage>
</organism>
<evidence type="ECO:0000313" key="2">
    <source>
        <dbReference type="Proteomes" id="UP000076964"/>
    </source>
</evidence>
<protein>
    <submittedName>
        <fullName evidence="1">Uncharacterized protein</fullName>
    </submittedName>
</protein>
<evidence type="ECO:0000313" key="1">
    <source>
        <dbReference type="EMBL" id="OAG26659.1"/>
    </source>
</evidence>
<dbReference type="EMBL" id="LSFI01000119">
    <property type="protein sequence ID" value="OAG26659.1"/>
    <property type="molecule type" value="Genomic_DNA"/>
</dbReference>
<dbReference type="AlphaFoldDB" id="A0A177E6L6"/>
<comment type="caution">
    <text evidence="1">The sequence shown here is derived from an EMBL/GenBank/DDBJ whole genome shotgun (WGS) entry which is preliminary data.</text>
</comment>